<evidence type="ECO:0000256" key="6">
    <source>
        <dbReference type="SAM" id="MobiDB-lite"/>
    </source>
</evidence>
<dbReference type="PROSITE" id="PS00463">
    <property type="entry name" value="ZN2_CY6_FUNGAL_1"/>
    <property type="match status" value="1"/>
</dbReference>
<dbReference type="GO" id="GO:0008270">
    <property type="term" value="F:zinc ion binding"/>
    <property type="evidence" value="ECO:0007669"/>
    <property type="project" value="InterPro"/>
</dbReference>
<keyword evidence="1" id="KW-0479">Metal-binding</keyword>
<accession>A0A9W8Y722</accession>
<feature type="domain" description="Zn(2)-C6 fungal-type" evidence="7">
    <location>
        <begin position="29"/>
        <end position="59"/>
    </location>
</feature>
<keyword evidence="3" id="KW-0238">DNA-binding</keyword>
<evidence type="ECO:0000256" key="3">
    <source>
        <dbReference type="ARBA" id="ARBA00023125"/>
    </source>
</evidence>
<dbReference type="PRINTS" id="PR00755">
    <property type="entry name" value="AFLATOXINBRP"/>
</dbReference>
<feature type="region of interest" description="Disordered" evidence="6">
    <location>
        <begin position="66"/>
        <end position="112"/>
    </location>
</feature>
<comment type="caution">
    <text evidence="8">The sequence shown here is derived from an EMBL/GenBank/DDBJ whole genome shotgun (WGS) entry which is preliminary data.</text>
</comment>
<dbReference type="GO" id="GO:0045122">
    <property type="term" value="P:aflatoxin biosynthetic process"/>
    <property type="evidence" value="ECO:0007669"/>
    <property type="project" value="InterPro"/>
</dbReference>
<evidence type="ECO:0000256" key="1">
    <source>
        <dbReference type="ARBA" id="ARBA00022723"/>
    </source>
</evidence>
<dbReference type="InterPro" id="IPR050675">
    <property type="entry name" value="OAF3"/>
</dbReference>
<evidence type="ECO:0000313" key="8">
    <source>
        <dbReference type="EMBL" id="KAJ4367567.1"/>
    </source>
</evidence>
<dbReference type="GO" id="GO:0005634">
    <property type="term" value="C:nucleus"/>
    <property type="evidence" value="ECO:0007669"/>
    <property type="project" value="InterPro"/>
</dbReference>
<sequence length="453" mass="49263">MDNMLTVPENTIMTTGPNGEQKPRKMRASCDACSRAKVKCDKVRPTCHRCGNMGICCNYSPSMRLGKPRKNRNPDGTIIRDVSPASSGPLGPRPDMIPRTTTYTAESSPEPTDPFFFGPATPEYHYQDAFMANGFDGSQSPAYSDAGSLVSGWSNEDQLMFGSPADLFAPLPHYVPNRSPYAGHIRSTSVQSQPDMFAPLDGLHSPPMASAQFFGMPDPMFVQDKLVASPPPMVPAPLPTPPASTSVQNHDCTQFAFQTLNSLYAPPSSQPSAGDFNGASDGLPTLDAVLSTNKGAVDKLYVLLGCPCSANPHFSTTIAFTITKILSWYQAIAGTNQQGADSPINTQMEAFTHTPISLGEFTLDEEDEITLRTQLVLAELRKVEKLIDKFSERYCKSANPAETGIDGGVYGALEGLLRTRVRDTFKVTMRTAPEDIKRQVASRSQNRMRVNTM</sequence>
<proteinExistence type="predicted"/>
<dbReference type="InterPro" id="IPR013700">
    <property type="entry name" value="AflR"/>
</dbReference>
<dbReference type="InterPro" id="IPR001138">
    <property type="entry name" value="Zn2Cys6_DnaBD"/>
</dbReference>
<dbReference type="CDD" id="cd00067">
    <property type="entry name" value="GAL4"/>
    <property type="match status" value="1"/>
</dbReference>
<reference evidence="8" key="1">
    <citation type="submission" date="2022-10" db="EMBL/GenBank/DDBJ databases">
        <title>Tapping the CABI collections for fungal endophytes: first genome assemblies for Collariella, Neodidymelliopsis, Ascochyta clinopodiicola, Didymella pomorum, Didymosphaeria variabile, Neocosmospora piperis and Neocucurbitaria cava.</title>
        <authorList>
            <person name="Hill R."/>
        </authorList>
    </citation>
    <scope>NUCLEOTIDE SEQUENCE</scope>
    <source>
        <strain evidence="8">IMI 356814</strain>
    </source>
</reference>
<name>A0A9W8Y722_9PLEO</name>
<feature type="compositionally biased region" description="Polar residues" evidence="6">
    <location>
        <begin position="8"/>
        <end position="18"/>
    </location>
</feature>
<dbReference type="InterPro" id="IPR036864">
    <property type="entry name" value="Zn2-C6_fun-type_DNA-bd_sf"/>
</dbReference>
<dbReference type="PANTHER" id="PTHR31069">
    <property type="entry name" value="OLEATE-ACTIVATED TRANSCRIPTION FACTOR 1-RELATED"/>
    <property type="match status" value="1"/>
</dbReference>
<protein>
    <recommendedName>
        <fullName evidence="7">Zn(2)-C6 fungal-type domain-containing protein</fullName>
    </recommendedName>
</protein>
<evidence type="ECO:0000259" key="7">
    <source>
        <dbReference type="PROSITE" id="PS50048"/>
    </source>
</evidence>
<evidence type="ECO:0000256" key="5">
    <source>
        <dbReference type="ARBA" id="ARBA00023242"/>
    </source>
</evidence>
<feature type="compositionally biased region" description="Polar residues" evidence="6">
    <location>
        <begin position="99"/>
        <end position="110"/>
    </location>
</feature>
<organism evidence="8 9">
    <name type="scientific">Neocucurbitaria cava</name>
    <dbReference type="NCBI Taxonomy" id="798079"/>
    <lineage>
        <taxon>Eukaryota</taxon>
        <taxon>Fungi</taxon>
        <taxon>Dikarya</taxon>
        <taxon>Ascomycota</taxon>
        <taxon>Pezizomycotina</taxon>
        <taxon>Dothideomycetes</taxon>
        <taxon>Pleosporomycetidae</taxon>
        <taxon>Pleosporales</taxon>
        <taxon>Pleosporineae</taxon>
        <taxon>Cucurbitariaceae</taxon>
        <taxon>Neocucurbitaria</taxon>
    </lineage>
</organism>
<dbReference type="SUPFAM" id="SSF57701">
    <property type="entry name" value="Zn2/Cys6 DNA-binding domain"/>
    <property type="match status" value="1"/>
</dbReference>
<dbReference type="PANTHER" id="PTHR31069:SF31">
    <property type="entry name" value="MONODICTYPHENONE CLUSTER TRANSCRIPTION FACTOR-RELATED"/>
    <property type="match status" value="1"/>
</dbReference>
<keyword evidence="9" id="KW-1185">Reference proteome</keyword>
<keyword evidence="5" id="KW-0539">Nucleus</keyword>
<dbReference type="Pfam" id="PF00172">
    <property type="entry name" value="Zn_clus"/>
    <property type="match status" value="1"/>
</dbReference>
<evidence type="ECO:0000313" key="9">
    <source>
        <dbReference type="Proteomes" id="UP001140560"/>
    </source>
</evidence>
<feature type="region of interest" description="Disordered" evidence="6">
    <location>
        <begin position="1"/>
        <end position="24"/>
    </location>
</feature>
<dbReference type="EMBL" id="JAPEUY010000012">
    <property type="protein sequence ID" value="KAJ4367567.1"/>
    <property type="molecule type" value="Genomic_DNA"/>
</dbReference>
<dbReference type="AlphaFoldDB" id="A0A9W8Y722"/>
<gene>
    <name evidence="8" type="ORF">N0V83_007151</name>
</gene>
<keyword evidence="2" id="KW-0805">Transcription regulation</keyword>
<keyword evidence="4" id="KW-0804">Transcription</keyword>
<dbReference type="Proteomes" id="UP001140560">
    <property type="component" value="Unassembled WGS sequence"/>
</dbReference>
<evidence type="ECO:0000256" key="2">
    <source>
        <dbReference type="ARBA" id="ARBA00023015"/>
    </source>
</evidence>
<dbReference type="OrthoDB" id="2943660at2759"/>
<dbReference type="GO" id="GO:0003677">
    <property type="term" value="F:DNA binding"/>
    <property type="evidence" value="ECO:0007669"/>
    <property type="project" value="UniProtKB-KW"/>
</dbReference>
<dbReference type="Pfam" id="PF08493">
    <property type="entry name" value="AflR"/>
    <property type="match status" value="1"/>
</dbReference>
<evidence type="ECO:0000256" key="4">
    <source>
        <dbReference type="ARBA" id="ARBA00023163"/>
    </source>
</evidence>
<dbReference type="PROSITE" id="PS50048">
    <property type="entry name" value="ZN2_CY6_FUNGAL_2"/>
    <property type="match status" value="1"/>
</dbReference>
<dbReference type="GO" id="GO:0000981">
    <property type="term" value="F:DNA-binding transcription factor activity, RNA polymerase II-specific"/>
    <property type="evidence" value="ECO:0007669"/>
    <property type="project" value="InterPro"/>
</dbReference>
<dbReference type="SMART" id="SM00066">
    <property type="entry name" value="GAL4"/>
    <property type="match status" value="1"/>
</dbReference>
<dbReference type="Gene3D" id="4.10.240.10">
    <property type="entry name" value="Zn(2)-C6 fungal-type DNA-binding domain"/>
    <property type="match status" value="1"/>
</dbReference>